<reference evidence="3" key="1">
    <citation type="journal article" date="2022" name="Int. J. Mol. Sci.">
        <title>Draft Genome of Tanacetum Coccineum: Genomic Comparison of Closely Related Tanacetum-Family Plants.</title>
        <authorList>
            <person name="Yamashiro T."/>
            <person name="Shiraishi A."/>
            <person name="Nakayama K."/>
            <person name="Satake H."/>
        </authorList>
    </citation>
    <scope>NUCLEOTIDE SEQUENCE</scope>
</reference>
<keyword evidence="1" id="KW-0862">Zinc</keyword>
<evidence type="ECO:0000259" key="2">
    <source>
        <dbReference type="PROSITE" id="PS50158"/>
    </source>
</evidence>
<keyword evidence="4" id="KW-1185">Reference proteome</keyword>
<reference evidence="3" key="2">
    <citation type="submission" date="2022-01" db="EMBL/GenBank/DDBJ databases">
        <authorList>
            <person name="Yamashiro T."/>
            <person name="Shiraishi A."/>
            <person name="Satake H."/>
            <person name="Nakayama K."/>
        </authorList>
    </citation>
    <scope>NUCLEOTIDE SEQUENCE</scope>
</reference>
<dbReference type="SMART" id="SM00343">
    <property type="entry name" value="ZnF_C2HC"/>
    <property type="match status" value="1"/>
</dbReference>
<proteinExistence type="predicted"/>
<protein>
    <submittedName>
        <fullName evidence="3">Integrase, catalytic region, zinc finger, CCHC-type containing protein</fullName>
    </submittedName>
</protein>
<feature type="domain" description="CCHC-type" evidence="2">
    <location>
        <begin position="80"/>
        <end position="95"/>
    </location>
</feature>
<organism evidence="3 4">
    <name type="scientific">Tanacetum coccineum</name>
    <dbReference type="NCBI Taxonomy" id="301880"/>
    <lineage>
        <taxon>Eukaryota</taxon>
        <taxon>Viridiplantae</taxon>
        <taxon>Streptophyta</taxon>
        <taxon>Embryophyta</taxon>
        <taxon>Tracheophyta</taxon>
        <taxon>Spermatophyta</taxon>
        <taxon>Magnoliopsida</taxon>
        <taxon>eudicotyledons</taxon>
        <taxon>Gunneridae</taxon>
        <taxon>Pentapetalae</taxon>
        <taxon>asterids</taxon>
        <taxon>campanulids</taxon>
        <taxon>Asterales</taxon>
        <taxon>Asteraceae</taxon>
        <taxon>Asteroideae</taxon>
        <taxon>Anthemideae</taxon>
        <taxon>Anthemidinae</taxon>
        <taxon>Tanacetum</taxon>
    </lineage>
</organism>
<evidence type="ECO:0000313" key="3">
    <source>
        <dbReference type="EMBL" id="GJU00265.1"/>
    </source>
</evidence>
<keyword evidence="1" id="KW-0863">Zinc-finger</keyword>
<dbReference type="EMBL" id="BQNB010020847">
    <property type="protein sequence ID" value="GJU00265.1"/>
    <property type="molecule type" value="Genomic_DNA"/>
</dbReference>
<dbReference type="Pfam" id="PF00098">
    <property type="entry name" value="zf-CCHC"/>
    <property type="match status" value="1"/>
</dbReference>
<dbReference type="Proteomes" id="UP001151760">
    <property type="component" value="Unassembled WGS sequence"/>
</dbReference>
<accession>A0ABQ5IKR7</accession>
<sequence length="140" mass="15635">MLATMNQIVNLLSGFQKQFPLTNNQLRTSSNSRSHATVHDGQIITETVQRRAPGNIGNTGNRGTQNYGQMTDNVGKKVICYNCLGEGHVSRQCKEKKRVKDLRFEIVNRSDGADCTFSIRDLLGVSETVEKIGMFSLRDK</sequence>
<dbReference type="InterPro" id="IPR036875">
    <property type="entry name" value="Znf_CCHC_sf"/>
</dbReference>
<gene>
    <name evidence="3" type="ORF">Tco_1110603</name>
</gene>
<dbReference type="Gene3D" id="4.10.60.10">
    <property type="entry name" value="Zinc finger, CCHC-type"/>
    <property type="match status" value="1"/>
</dbReference>
<dbReference type="SUPFAM" id="SSF57756">
    <property type="entry name" value="Retrovirus zinc finger-like domains"/>
    <property type="match status" value="1"/>
</dbReference>
<comment type="caution">
    <text evidence="3">The sequence shown here is derived from an EMBL/GenBank/DDBJ whole genome shotgun (WGS) entry which is preliminary data.</text>
</comment>
<name>A0ABQ5IKR7_9ASTR</name>
<dbReference type="PROSITE" id="PS50158">
    <property type="entry name" value="ZF_CCHC"/>
    <property type="match status" value="1"/>
</dbReference>
<dbReference type="InterPro" id="IPR001878">
    <property type="entry name" value="Znf_CCHC"/>
</dbReference>
<keyword evidence="1" id="KW-0479">Metal-binding</keyword>
<evidence type="ECO:0000313" key="4">
    <source>
        <dbReference type="Proteomes" id="UP001151760"/>
    </source>
</evidence>
<evidence type="ECO:0000256" key="1">
    <source>
        <dbReference type="PROSITE-ProRule" id="PRU00047"/>
    </source>
</evidence>